<feature type="domain" description="Protein kinase" evidence="9">
    <location>
        <begin position="726"/>
        <end position="1040"/>
    </location>
</feature>
<organism evidence="10 11">
    <name type="scientific">Anopheles farauti</name>
    <dbReference type="NCBI Taxonomy" id="69004"/>
    <lineage>
        <taxon>Eukaryota</taxon>
        <taxon>Metazoa</taxon>
        <taxon>Ecdysozoa</taxon>
        <taxon>Arthropoda</taxon>
        <taxon>Hexapoda</taxon>
        <taxon>Insecta</taxon>
        <taxon>Pterygota</taxon>
        <taxon>Neoptera</taxon>
        <taxon>Endopterygota</taxon>
        <taxon>Diptera</taxon>
        <taxon>Nematocera</taxon>
        <taxon>Culicoidea</taxon>
        <taxon>Culicidae</taxon>
        <taxon>Anophelinae</taxon>
        <taxon>Anopheles</taxon>
    </lineage>
</organism>
<feature type="binding site" evidence="7">
    <location>
        <position position="755"/>
    </location>
    <ligand>
        <name>ATP</name>
        <dbReference type="ChEBI" id="CHEBI:30616"/>
    </ligand>
</feature>
<evidence type="ECO:0000256" key="8">
    <source>
        <dbReference type="SAM" id="MobiDB-lite"/>
    </source>
</evidence>
<dbReference type="InterPro" id="IPR051175">
    <property type="entry name" value="CLK_kinases"/>
</dbReference>
<dbReference type="InterPro" id="IPR011009">
    <property type="entry name" value="Kinase-like_dom_sf"/>
</dbReference>
<reference evidence="10" key="2">
    <citation type="submission" date="2020-05" db="UniProtKB">
        <authorList>
            <consortium name="EnsemblMetazoa"/>
        </authorList>
    </citation>
    <scope>IDENTIFICATION</scope>
    <source>
        <strain evidence="10">FAR1</strain>
    </source>
</reference>
<feature type="compositionally biased region" description="Basic and acidic residues" evidence="8">
    <location>
        <begin position="142"/>
        <end position="154"/>
    </location>
</feature>
<feature type="compositionally biased region" description="Low complexity" evidence="8">
    <location>
        <begin position="533"/>
        <end position="555"/>
    </location>
</feature>
<feature type="compositionally biased region" description="Low complexity" evidence="8">
    <location>
        <begin position="113"/>
        <end position="126"/>
    </location>
</feature>
<name>A0A182PZN0_9DIPT</name>
<dbReference type="GO" id="GO:0043484">
    <property type="term" value="P:regulation of RNA splicing"/>
    <property type="evidence" value="ECO:0007669"/>
    <property type="project" value="TreeGrafter"/>
</dbReference>
<feature type="compositionally biased region" description="Acidic residues" evidence="8">
    <location>
        <begin position="442"/>
        <end position="451"/>
    </location>
</feature>
<dbReference type="Pfam" id="PF00069">
    <property type="entry name" value="Pkinase"/>
    <property type="match status" value="1"/>
</dbReference>
<dbReference type="GO" id="GO:0005524">
    <property type="term" value="F:ATP binding"/>
    <property type="evidence" value="ECO:0007669"/>
    <property type="project" value="UniProtKB-UniRule"/>
</dbReference>
<dbReference type="CDD" id="cd14134">
    <property type="entry name" value="PKc_CLK"/>
    <property type="match status" value="1"/>
</dbReference>
<dbReference type="FunFam" id="1.10.510.10:FF:000145">
    <property type="entry name" value="Dual specificity protein kinase CLK2"/>
    <property type="match status" value="1"/>
</dbReference>
<feature type="region of interest" description="Disordered" evidence="8">
    <location>
        <begin position="1"/>
        <end position="26"/>
    </location>
</feature>
<dbReference type="Gene3D" id="1.10.510.10">
    <property type="entry name" value="Transferase(Phosphotransferase) domain 1"/>
    <property type="match status" value="1"/>
</dbReference>
<feature type="compositionally biased region" description="Basic and acidic residues" evidence="8">
    <location>
        <begin position="515"/>
        <end position="524"/>
    </location>
</feature>
<dbReference type="EnsemblMetazoa" id="AFAF000161-RA">
    <property type="protein sequence ID" value="AFAF000161-PA"/>
    <property type="gene ID" value="AFAF000161"/>
</dbReference>
<dbReference type="PANTHER" id="PTHR45646">
    <property type="entry name" value="SERINE/THREONINE-PROTEIN KINASE DOA-RELATED"/>
    <property type="match status" value="1"/>
</dbReference>
<protein>
    <recommendedName>
        <fullName evidence="9">Protein kinase domain-containing protein</fullName>
    </recommendedName>
</protein>
<dbReference type="SMART" id="SM00220">
    <property type="entry name" value="S_TKc"/>
    <property type="match status" value="1"/>
</dbReference>
<keyword evidence="1" id="KW-0723">Serine/threonine-protein kinase</keyword>
<evidence type="ECO:0000256" key="5">
    <source>
        <dbReference type="ARBA" id="ARBA00022840"/>
    </source>
</evidence>
<feature type="region of interest" description="Disordered" evidence="8">
    <location>
        <begin position="52"/>
        <end position="82"/>
    </location>
</feature>
<evidence type="ECO:0000256" key="6">
    <source>
        <dbReference type="ARBA" id="ARBA00037966"/>
    </source>
</evidence>
<comment type="similarity">
    <text evidence="6">Belongs to the protein kinase superfamily. CMGC Ser/Thr protein kinase family. Lammer subfamily.</text>
</comment>
<feature type="compositionally biased region" description="Polar residues" evidence="8">
    <location>
        <begin position="63"/>
        <end position="79"/>
    </location>
</feature>
<feature type="compositionally biased region" description="Low complexity" evidence="8">
    <location>
        <begin position="162"/>
        <end position="183"/>
    </location>
</feature>
<keyword evidence="11" id="KW-1185">Reference proteome</keyword>
<feature type="compositionally biased region" description="Low complexity" evidence="8">
    <location>
        <begin position="571"/>
        <end position="588"/>
    </location>
</feature>
<evidence type="ECO:0000256" key="2">
    <source>
        <dbReference type="ARBA" id="ARBA00022679"/>
    </source>
</evidence>
<sequence>MAASSATAASSSAASTTTNSSTRLSVDHLSGGLIGTSVGSSSGFNELTTSASTSSILSHGSSGNATSTSDYGSLGSSTDSVHRSPYLSSFNSTMSSYYKPLFRTFGKRFDSPTASAGTSSSSTASSGVGGTSVLTAPSTRSSRRETTTEDKDKTPLVVPSKASTGTAADTAGGSSSAGAAGSTISRLESKYSDILDRVHRRKEQEDKEKTLEPASSGAGQPYHHQPYTHQQQRLLNPLMKSSTTSSIVRDKSYSSVKERTPYRLQLLLGGHTAPKVSDGGPMDSLYDRNGRTYGGGATGDRTSGLRTFATGAKESSSSYHQHQADGGKENVYKSKYDPTELLSEVAGISAAGKARRTIKAYKRSDTTDMGHLLHTHQHHGGQHQHTHHSQQLYGGVDGSLGEAAFSASATSLAAAKKERRKSCQAGRFFDADGICTAPSLSSDDDAPDAESQDPRQRERQNRRREIESLLQKYAPLDDPSRQQLLQQHQQQQHQQPPQQPRRERRSHATVNPSTSERRTPRVEEDGANGGGSSSSSSSVLLQAGSSGGSAIAGTGHTRQRTSSSHVRMYYQQQHQQQHQQHQQHLQQQLYGTATAGTALGGGLQKSYTVQNVSSHLMNGGTHLIHHYGQQQLPYGYHSHLQQGAVPVGGSILPINTSSHAYSSRTATAAATLSNTTSTASGLIQNQLRGPRSRIPKALSTFKQPFVRDDADGHLIYQIGDVLHNRYKILATLGEGTFGRVVKVNDMERNHIMALKVIKNVEKYRDAAELEIGALEKISQLDPNFEHLCVRMLDWFDYHGHTCIAFEMLGLSVFDFLKENNYEPYPMEHVRHISYQLCYAVKFLHDSRLTHTDLKPENILFIDSEYTTTTVPRKNREVRRINCTDIRLIDFGSATFDDEHHSTIVSTRHYRAPEVILELGWAQPCDVWSIGCIMFELYQGVTLFPTHDNREHLAMMERILGTIPYRMARKTRTRYFRYGKLDWDEKSSIGRYVRDNCKPLHRCVMADKPDHLQLFDLIRKMLEYDPANRITLDKALRHPFFAKLPANQRLHEKFIVKATDPRRPDPASKPRPPMSLSLLPILARWQQKA</sequence>
<dbReference type="PROSITE" id="PS00107">
    <property type="entry name" value="PROTEIN_KINASE_ATP"/>
    <property type="match status" value="1"/>
</dbReference>
<dbReference type="GO" id="GO:0005634">
    <property type="term" value="C:nucleus"/>
    <property type="evidence" value="ECO:0007669"/>
    <property type="project" value="TreeGrafter"/>
</dbReference>
<feature type="compositionally biased region" description="Basic and acidic residues" evidence="8">
    <location>
        <begin position="322"/>
        <end position="331"/>
    </location>
</feature>
<dbReference type="Gene3D" id="3.30.200.20">
    <property type="entry name" value="Phosphorylase Kinase, domain 1"/>
    <property type="match status" value="1"/>
</dbReference>
<dbReference type="InterPro" id="IPR000719">
    <property type="entry name" value="Prot_kinase_dom"/>
</dbReference>
<dbReference type="PROSITE" id="PS50011">
    <property type="entry name" value="PROTEIN_KINASE_DOM"/>
    <property type="match status" value="1"/>
</dbReference>
<feature type="region of interest" description="Disordered" evidence="8">
    <location>
        <begin position="200"/>
        <end position="231"/>
    </location>
</feature>
<dbReference type="STRING" id="69004.A0A182PZN0"/>
<feature type="compositionally biased region" description="Basic and acidic residues" evidence="8">
    <location>
        <begin position="200"/>
        <end position="211"/>
    </location>
</feature>
<dbReference type="Proteomes" id="UP000075886">
    <property type="component" value="Unassembled WGS sequence"/>
</dbReference>
<evidence type="ECO:0000256" key="1">
    <source>
        <dbReference type="ARBA" id="ARBA00022527"/>
    </source>
</evidence>
<feature type="compositionally biased region" description="Basic and acidic residues" evidence="8">
    <location>
        <begin position="452"/>
        <end position="462"/>
    </location>
</feature>
<dbReference type="AlphaFoldDB" id="A0A182PZN0"/>
<evidence type="ECO:0000256" key="4">
    <source>
        <dbReference type="ARBA" id="ARBA00022777"/>
    </source>
</evidence>
<feature type="region of interest" description="Disordered" evidence="8">
    <location>
        <begin position="438"/>
        <end position="462"/>
    </location>
</feature>
<evidence type="ECO:0000313" key="11">
    <source>
        <dbReference type="Proteomes" id="UP000075886"/>
    </source>
</evidence>
<evidence type="ECO:0000259" key="9">
    <source>
        <dbReference type="PROSITE" id="PS50011"/>
    </source>
</evidence>
<keyword evidence="2" id="KW-0808">Transferase</keyword>
<feature type="compositionally biased region" description="Basic residues" evidence="8">
    <location>
        <begin position="373"/>
        <end position="388"/>
    </location>
</feature>
<evidence type="ECO:0000256" key="7">
    <source>
        <dbReference type="PROSITE-ProRule" id="PRU10141"/>
    </source>
</evidence>
<keyword evidence="3 7" id="KW-0547">Nucleotide-binding</keyword>
<feature type="compositionally biased region" description="Low complexity" evidence="8">
    <location>
        <begin position="220"/>
        <end position="231"/>
    </location>
</feature>
<keyword evidence="5 7" id="KW-0067">ATP-binding</keyword>
<dbReference type="PANTHER" id="PTHR45646:SF11">
    <property type="entry name" value="SERINE_THREONINE-PROTEIN KINASE DOA"/>
    <property type="match status" value="1"/>
</dbReference>
<dbReference type="InterPro" id="IPR008271">
    <property type="entry name" value="Ser/Thr_kinase_AS"/>
</dbReference>
<dbReference type="SUPFAM" id="SSF56112">
    <property type="entry name" value="Protein kinase-like (PK-like)"/>
    <property type="match status" value="1"/>
</dbReference>
<feature type="region of interest" description="Disordered" evidence="8">
    <location>
        <begin position="311"/>
        <end position="331"/>
    </location>
</feature>
<dbReference type="VEuPathDB" id="VectorBase:AFAF000161"/>
<feature type="region of interest" description="Disordered" evidence="8">
    <location>
        <begin position="372"/>
        <end position="395"/>
    </location>
</feature>
<dbReference type="EMBL" id="AXCN02002172">
    <property type="status" value="NOT_ANNOTATED_CDS"/>
    <property type="molecule type" value="Genomic_DNA"/>
</dbReference>
<dbReference type="PROSITE" id="PS00108">
    <property type="entry name" value="PROTEIN_KINASE_ST"/>
    <property type="match status" value="1"/>
</dbReference>
<feature type="compositionally biased region" description="Low complexity" evidence="8">
    <location>
        <begin position="482"/>
        <end position="496"/>
    </location>
</feature>
<evidence type="ECO:0000313" key="10">
    <source>
        <dbReference type="EnsemblMetazoa" id="AFAF000161-PA"/>
    </source>
</evidence>
<feature type="compositionally biased region" description="Low complexity" evidence="8">
    <location>
        <begin position="52"/>
        <end position="62"/>
    </location>
</feature>
<feature type="region of interest" description="Disordered" evidence="8">
    <location>
        <begin position="110"/>
        <end position="183"/>
    </location>
</feature>
<accession>A0A182PZN0</accession>
<dbReference type="InterPro" id="IPR017441">
    <property type="entry name" value="Protein_kinase_ATP_BS"/>
</dbReference>
<reference evidence="11" key="1">
    <citation type="submission" date="2014-01" db="EMBL/GenBank/DDBJ databases">
        <title>The Genome Sequence of Anopheles farauti FAR1 (V2).</title>
        <authorList>
            <consortium name="The Broad Institute Genomics Platform"/>
            <person name="Neafsey D.E."/>
            <person name="Besansky N."/>
            <person name="Howell P."/>
            <person name="Walton C."/>
            <person name="Young S.K."/>
            <person name="Zeng Q."/>
            <person name="Gargeya S."/>
            <person name="Fitzgerald M."/>
            <person name="Haas B."/>
            <person name="Abouelleil A."/>
            <person name="Allen A.W."/>
            <person name="Alvarado L."/>
            <person name="Arachchi H.M."/>
            <person name="Berlin A.M."/>
            <person name="Chapman S.B."/>
            <person name="Gainer-Dewar J."/>
            <person name="Goldberg J."/>
            <person name="Griggs A."/>
            <person name="Gujja S."/>
            <person name="Hansen M."/>
            <person name="Howarth C."/>
            <person name="Imamovic A."/>
            <person name="Ireland A."/>
            <person name="Larimer J."/>
            <person name="McCowan C."/>
            <person name="Murphy C."/>
            <person name="Pearson M."/>
            <person name="Poon T.W."/>
            <person name="Priest M."/>
            <person name="Roberts A."/>
            <person name="Saif S."/>
            <person name="Shea T."/>
            <person name="Sisk P."/>
            <person name="Sykes S."/>
            <person name="Wortman J."/>
            <person name="Nusbaum C."/>
            <person name="Birren B."/>
        </authorList>
    </citation>
    <scope>NUCLEOTIDE SEQUENCE [LARGE SCALE GENOMIC DNA]</scope>
    <source>
        <strain evidence="11">FAR1</strain>
    </source>
</reference>
<proteinExistence type="inferred from homology"/>
<dbReference type="GO" id="GO:0004674">
    <property type="term" value="F:protein serine/threonine kinase activity"/>
    <property type="evidence" value="ECO:0007669"/>
    <property type="project" value="UniProtKB-KW"/>
</dbReference>
<evidence type="ECO:0000256" key="3">
    <source>
        <dbReference type="ARBA" id="ARBA00022741"/>
    </source>
</evidence>
<keyword evidence="4" id="KW-0418">Kinase</keyword>
<feature type="compositionally biased region" description="Low complexity" evidence="8">
    <location>
        <begin position="1"/>
        <end position="22"/>
    </location>
</feature>
<feature type="region of interest" description="Disordered" evidence="8">
    <location>
        <begin position="480"/>
        <end position="588"/>
    </location>
</feature>